<comment type="caution">
    <text evidence="2">The sequence shown here is derived from an EMBL/GenBank/DDBJ whole genome shotgun (WGS) entry which is preliminary data.</text>
</comment>
<feature type="compositionally biased region" description="Basic and acidic residues" evidence="1">
    <location>
        <begin position="55"/>
        <end position="68"/>
    </location>
</feature>
<evidence type="ECO:0000256" key="1">
    <source>
        <dbReference type="SAM" id="MobiDB-lite"/>
    </source>
</evidence>
<keyword evidence="3" id="KW-1185">Reference proteome</keyword>
<evidence type="ECO:0000313" key="3">
    <source>
        <dbReference type="Proteomes" id="UP001396334"/>
    </source>
</evidence>
<reference evidence="2 3" key="1">
    <citation type="journal article" date="2024" name="G3 (Bethesda)">
        <title>Genome assembly of Hibiscus sabdariffa L. provides insights into metabolisms of medicinal natural products.</title>
        <authorList>
            <person name="Kim T."/>
        </authorList>
    </citation>
    <scope>NUCLEOTIDE SEQUENCE [LARGE SCALE GENOMIC DNA]</scope>
    <source>
        <strain evidence="2">TK-2024</strain>
        <tissue evidence="2">Old leaves</tissue>
    </source>
</reference>
<dbReference type="EMBL" id="JBBPBN010000088">
    <property type="protein sequence ID" value="KAK8981799.1"/>
    <property type="molecule type" value="Genomic_DNA"/>
</dbReference>
<gene>
    <name evidence="2" type="ORF">V6N11_049292</name>
</gene>
<dbReference type="PANTHER" id="PTHR33334:SF8">
    <property type="entry name" value="PROTEIN LNK1"/>
    <property type="match status" value="1"/>
</dbReference>
<dbReference type="Proteomes" id="UP001396334">
    <property type="component" value="Unassembled WGS sequence"/>
</dbReference>
<accession>A0ABR2P097</accession>
<protein>
    <submittedName>
        <fullName evidence="2">Uncharacterized protein</fullName>
    </submittedName>
</protein>
<proteinExistence type="predicted"/>
<sequence length="513" mass="56623">MLGSLSNEDDLCWFSSSQMTEGSQDAFKADAKLNGAAQHCAGSRPDYAVSSTIDSNKKSVHSSDKIGSRNMKDENASFAHMSFLNVSYEEFEIKDELKLIEQTSLPKKQSKELSASGEIKDQALENGGSFHQYGNIKQSANVKHTFTVSACQFFSPSSLQHHKQNVGSDSVSYIQTNIPYMHLDYISPLDQILECPTLSSTKSENNGNCSSTNESSYASDKMYSIESSSGPSFGASAIIMNEKRGKLHYQQDTHAPLKRNVKHAKVGRKPTELDSLNDQLSSCMSTVLDEVSPASTDHGKGVLNRGIIRQIQKVTSKMKRMGLVRLWLKKPTSASVGANYILNLSKIFIWMVMPGYVLDTGCSGLTNMETDTNPIDRSVAHLLFHRPSGPTMETKYHGMRPQLGWTKVNADGAVHCRDDAVVVGEQDDKSDTKGNVIHEPSAAAPEEKTMVNVVQAMYVTIWQVNMLCGRDHHNKIYVSWNCRPDKFVLGRDMLGEFAEGHLNSGMALMALDK</sequence>
<feature type="region of interest" description="Disordered" evidence="1">
    <location>
        <begin position="47"/>
        <end position="68"/>
    </location>
</feature>
<dbReference type="PANTHER" id="PTHR33334">
    <property type="entry name" value="PROTEIN LNK1"/>
    <property type="match status" value="1"/>
</dbReference>
<evidence type="ECO:0000313" key="2">
    <source>
        <dbReference type="EMBL" id="KAK8981799.1"/>
    </source>
</evidence>
<organism evidence="2 3">
    <name type="scientific">Hibiscus sabdariffa</name>
    <name type="common">roselle</name>
    <dbReference type="NCBI Taxonomy" id="183260"/>
    <lineage>
        <taxon>Eukaryota</taxon>
        <taxon>Viridiplantae</taxon>
        <taxon>Streptophyta</taxon>
        <taxon>Embryophyta</taxon>
        <taxon>Tracheophyta</taxon>
        <taxon>Spermatophyta</taxon>
        <taxon>Magnoliopsida</taxon>
        <taxon>eudicotyledons</taxon>
        <taxon>Gunneridae</taxon>
        <taxon>Pentapetalae</taxon>
        <taxon>rosids</taxon>
        <taxon>malvids</taxon>
        <taxon>Malvales</taxon>
        <taxon>Malvaceae</taxon>
        <taxon>Malvoideae</taxon>
        <taxon>Hibiscus</taxon>
    </lineage>
</organism>
<dbReference type="InterPro" id="IPR039928">
    <property type="entry name" value="LNK"/>
</dbReference>
<name>A0ABR2P097_9ROSI</name>